<dbReference type="Gene3D" id="6.10.20.100">
    <property type="match status" value="1"/>
</dbReference>
<evidence type="ECO:0000256" key="2">
    <source>
        <dbReference type="ARBA" id="ARBA00022723"/>
    </source>
</evidence>
<keyword evidence="3" id="KW-0408">Iron</keyword>
<dbReference type="NCBIfam" id="TIGR00075">
    <property type="entry name" value="hypD"/>
    <property type="match status" value="1"/>
</dbReference>
<dbReference type="AlphaFoldDB" id="A0A832A0W2"/>
<dbReference type="Gene3D" id="3.40.50.11750">
    <property type="entry name" value="HypD, alpha/beta domain 1"/>
    <property type="match status" value="2"/>
</dbReference>
<dbReference type="GO" id="GO:0005506">
    <property type="term" value="F:iron ion binding"/>
    <property type="evidence" value="ECO:0007669"/>
    <property type="project" value="TreeGrafter"/>
</dbReference>
<reference evidence="4" key="1">
    <citation type="journal article" date="2020" name="mSystems">
        <title>Genome- and Community-Level Interaction Insights into Carbon Utilization and Element Cycling Functions of Hydrothermarchaeota in Hydrothermal Sediment.</title>
        <authorList>
            <person name="Zhou Z."/>
            <person name="Liu Y."/>
            <person name="Xu W."/>
            <person name="Pan J."/>
            <person name="Luo Z.H."/>
            <person name="Li M."/>
        </authorList>
    </citation>
    <scope>NUCLEOTIDE SEQUENCE [LARGE SCALE GENOMIC DNA]</scope>
    <source>
        <strain evidence="4">SpSt-456</strain>
    </source>
</reference>
<dbReference type="PANTHER" id="PTHR30149">
    <property type="entry name" value="HYDROGENASE PROTEIN ASSEMBLY PROTEIN HYPD"/>
    <property type="match status" value="1"/>
</dbReference>
<gene>
    <name evidence="4" type="primary">hypD</name>
    <name evidence="4" type="ORF">ENS06_09135</name>
</gene>
<dbReference type="PIRSF" id="PIRSF005622">
    <property type="entry name" value="Hydrgn_mat_hypD"/>
    <property type="match status" value="1"/>
</dbReference>
<dbReference type="Pfam" id="PF01924">
    <property type="entry name" value="HypD"/>
    <property type="match status" value="1"/>
</dbReference>
<dbReference type="EMBL" id="DSTK01000027">
    <property type="protein sequence ID" value="HFK97468.1"/>
    <property type="molecule type" value="Genomic_DNA"/>
</dbReference>
<dbReference type="InterPro" id="IPR002780">
    <property type="entry name" value="Hyd_form_HypD"/>
</dbReference>
<comment type="similarity">
    <text evidence="1">Belongs to the HypD family.</text>
</comment>
<proteinExistence type="inferred from homology"/>
<keyword evidence="2" id="KW-0479">Metal-binding</keyword>
<dbReference type="GO" id="GO:0051604">
    <property type="term" value="P:protein maturation"/>
    <property type="evidence" value="ECO:0007669"/>
    <property type="project" value="TreeGrafter"/>
</dbReference>
<dbReference type="GO" id="GO:0070025">
    <property type="term" value="F:carbon monoxide binding"/>
    <property type="evidence" value="ECO:0007669"/>
    <property type="project" value="TreeGrafter"/>
</dbReference>
<protein>
    <submittedName>
        <fullName evidence="4">Hydrogenase formation protein HypD</fullName>
    </submittedName>
</protein>
<dbReference type="InterPro" id="IPR042243">
    <property type="entry name" value="HypD_1"/>
</dbReference>
<name>A0A832A0W2_9BACT</name>
<organism evidence="4">
    <name type="scientific">Desulfacinum infernum</name>
    <dbReference type="NCBI Taxonomy" id="35837"/>
    <lineage>
        <taxon>Bacteria</taxon>
        <taxon>Pseudomonadati</taxon>
        <taxon>Thermodesulfobacteriota</taxon>
        <taxon>Syntrophobacteria</taxon>
        <taxon>Syntrophobacterales</taxon>
        <taxon>Syntrophobacteraceae</taxon>
        <taxon>Desulfacinum</taxon>
    </lineage>
</organism>
<evidence type="ECO:0000313" key="4">
    <source>
        <dbReference type="EMBL" id="HFK97468.1"/>
    </source>
</evidence>
<dbReference type="PANTHER" id="PTHR30149:SF0">
    <property type="entry name" value="HYDROGENASE MATURATION FACTOR HYPD"/>
    <property type="match status" value="1"/>
</dbReference>
<accession>A0A832A0W2</accession>
<comment type="caution">
    <text evidence="4">The sequence shown here is derived from an EMBL/GenBank/DDBJ whole genome shotgun (WGS) entry which is preliminary data.</text>
</comment>
<dbReference type="InterPro" id="IPR042244">
    <property type="entry name" value="HypD_2_sf"/>
</dbReference>
<evidence type="ECO:0000256" key="1">
    <source>
        <dbReference type="ARBA" id="ARBA00007888"/>
    </source>
</evidence>
<dbReference type="GO" id="GO:0051539">
    <property type="term" value="F:4 iron, 4 sulfur cluster binding"/>
    <property type="evidence" value="ECO:0007669"/>
    <property type="project" value="TreeGrafter"/>
</dbReference>
<evidence type="ECO:0000256" key="3">
    <source>
        <dbReference type="ARBA" id="ARBA00023004"/>
    </source>
</evidence>
<sequence>MKYIDEYRDGALARQLLAQIKKRCAHLGPMRFMEICGTHTVAVFRSGLRPLLPSTMELVSGPGCPVCVTATEDIDKAVWFASQPGVVTASFGDLLRVPGSRTSLAEERARGADVRMVYSATDAVDLAREHPDRDVVFIGIGFETTAPTVAAAMVVADRLGLENFSVFCVHKVLPPAMEALLSSGELHLDGFLCPGHVTTVIGAKAYENVARRYRMPCVVTGFEPLDILQGLLMLAHQCAAGDARVEIQYRRGVTWEGNTAAQELMARVFRPADAVWRGLGLIPGSGLAIRDDWARFDAAKRFSVPSLSVREDPACRCGDVLRGALRPTGCPLFRKVCTPQNPKGPCMVSSEGTCGAYFKYHYDGPDPDVEEKY</sequence>